<comment type="caution">
    <text evidence="2">The sequence shown here is derived from an EMBL/GenBank/DDBJ whole genome shotgun (WGS) entry which is preliminary data.</text>
</comment>
<reference evidence="2" key="1">
    <citation type="submission" date="2022-06" db="EMBL/GenBank/DDBJ databases">
        <title>Vallitalea longa sp. nov., an anaerobic bacterium isolated from marine sediment.</title>
        <authorList>
            <person name="Hirano S."/>
            <person name="Terahara T."/>
            <person name="Mori K."/>
            <person name="Hamada M."/>
            <person name="Matsumoto R."/>
            <person name="Kobayashi T."/>
        </authorList>
    </citation>
    <scope>NUCLEOTIDE SEQUENCE</scope>
    <source>
        <strain evidence="2">SH18-1</strain>
    </source>
</reference>
<evidence type="ECO:0000313" key="2">
    <source>
        <dbReference type="EMBL" id="GKX29565.1"/>
    </source>
</evidence>
<protein>
    <submittedName>
        <fullName evidence="2">Uncharacterized protein</fullName>
    </submittedName>
</protein>
<organism evidence="2 3">
    <name type="scientific">Vallitalea longa</name>
    <dbReference type="NCBI Taxonomy" id="2936439"/>
    <lineage>
        <taxon>Bacteria</taxon>
        <taxon>Bacillati</taxon>
        <taxon>Bacillota</taxon>
        <taxon>Clostridia</taxon>
        <taxon>Lachnospirales</taxon>
        <taxon>Vallitaleaceae</taxon>
        <taxon>Vallitalea</taxon>
    </lineage>
</organism>
<accession>A0A9W6DEI9</accession>
<name>A0A9W6DEI9_9FIRM</name>
<dbReference type="Proteomes" id="UP001144256">
    <property type="component" value="Unassembled WGS sequence"/>
</dbReference>
<sequence>MSKKFAPIFITVLICLFGILQLTGISYLIIISDNILFRVFGVIFVIVIIWVIIALIVNLVRRLKEIKEEKEDDLSKY</sequence>
<gene>
    <name evidence="2" type="ORF">SH1V18_20450</name>
</gene>
<keyword evidence="3" id="KW-1185">Reference proteome</keyword>
<evidence type="ECO:0000313" key="3">
    <source>
        <dbReference type="Proteomes" id="UP001144256"/>
    </source>
</evidence>
<evidence type="ECO:0000256" key="1">
    <source>
        <dbReference type="SAM" id="Phobius"/>
    </source>
</evidence>
<keyword evidence="1" id="KW-1133">Transmembrane helix</keyword>
<dbReference type="RefSeq" id="WP_281815108.1">
    <property type="nucleotide sequence ID" value="NZ_BRLB01000004.1"/>
</dbReference>
<feature type="transmembrane region" description="Helical" evidence="1">
    <location>
        <begin position="7"/>
        <end position="29"/>
    </location>
</feature>
<dbReference type="AlphaFoldDB" id="A0A9W6DEI9"/>
<keyword evidence="1" id="KW-0472">Membrane</keyword>
<dbReference type="EMBL" id="BRLB01000004">
    <property type="protein sequence ID" value="GKX29565.1"/>
    <property type="molecule type" value="Genomic_DNA"/>
</dbReference>
<proteinExistence type="predicted"/>
<keyword evidence="1" id="KW-0812">Transmembrane</keyword>
<feature type="transmembrane region" description="Helical" evidence="1">
    <location>
        <begin position="35"/>
        <end position="60"/>
    </location>
</feature>